<keyword evidence="3" id="KW-1185">Reference proteome</keyword>
<accession>A0ABV6F0H5</accession>
<feature type="region of interest" description="Disordered" evidence="1">
    <location>
        <begin position="52"/>
        <end position="102"/>
    </location>
</feature>
<reference evidence="2 3" key="1">
    <citation type="submission" date="2024-09" db="EMBL/GenBank/DDBJ databases">
        <authorList>
            <person name="Sun Q."/>
            <person name="Mori K."/>
        </authorList>
    </citation>
    <scope>NUCLEOTIDE SEQUENCE [LARGE SCALE GENOMIC DNA]</scope>
    <source>
        <strain evidence="2 3">CCM 7609</strain>
    </source>
</reference>
<dbReference type="Proteomes" id="UP001589766">
    <property type="component" value="Unassembled WGS sequence"/>
</dbReference>
<dbReference type="EMBL" id="JBHLWH010000002">
    <property type="protein sequence ID" value="MFC0247015.1"/>
    <property type="molecule type" value="Genomic_DNA"/>
</dbReference>
<feature type="compositionally biased region" description="Low complexity" evidence="1">
    <location>
        <begin position="79"/>
        <end position="92"/>
    </location>
</feature>
<organism evidence="2 3">
    <name type="scientific">Citricoccus parietis</name>
    <dbReference type="NCBI Taxonomy" id="592307"/>
    <lineage>
        <taxon>Bacteria</taxon>
        <taxon>Bacillati</taxon>
        <taxon>Actinomycetota</taxon>
        <taxon>Actinomycetes</taxon>
        <taxon>Micrococcales</taxon>
        <taxon>Micrococcaceae</taxon>
        <taxon>Citricoccus</taxon>
    </lineage>
</organism>
<evidence type="ECO:0000313" key="2">
    <source>
        <dbReference type="EMBL" id="MFC0247015.1"/>
    </source>
</evidence>
<evidence type="ECO:0000313" key="3">
    <source>
        <dbReference type="Proteomes" id="UP001589766"/>
    </source>
</evidence>
<dbReference type="RefSeq" id="WP_159554304.1">
    <property type="nucleotide sequence ID" value="NZ_JBHLWH010000002.1"/>
</dbReference>
<evidence type="ECO:0000256" key="1">
    <source>
        <dbReference type="SAM" id="MobiDB-lite"/>
    </source>
</evidence>
<name>A0ABV6F0H5_9MICC</name>
<gene>
    <name evidence="2" type="ORF">ACFFIO_00675</name>
</gene>
<feature type="compositionally biased region" description="Basic and acidic residues" evidence="1">
    <location>
        <begin position="52"/>
        <end position="69"/>
    </location>
</feature>
<feature type="compositionally biased region" description="Basic and acidic residues" evidence="1">
    <location>
        <begin position="93"/>
        <end position="102"/>
    </location>
</feature>
<protein>
    <submittedName>
        <fullName evidence="2">Uncharacterized protein</fullName>
    </submittedName>
</protein>
<sequence length="102" mass="11319">MTENITESFIDQARKLNDQRLTAVQDIAAAVQARVDAEQALKDAQAAERKAFKDAERKGWTKAELDKLRPAKRRRTTTKDTAGTNANTAAADHSPDHRQSTD</sequence>
<proteinExistence type="predicted"/>
<comment type="caution">
    <text evidence="2">The sequence shown here is derived from an EMBL/GenBank/DDBJ whole genome shotgun (WGS) entry which is preliminary data.</text>
</comment>